<dbReference type="GO" id="GO:0022904">
    <property type="term" value="P:respiratory electron transport chain"/>
    <property type="evidence" value="ECO:0007669"/>
    <property type="project" value="TreeGrafter"/>
</dbReference>
<dbReference type="PANTHER" id="PTHR43716:SF2">
    <property type="entry name" value="BLL6224 PROTEIN"/>
    <property type="match status" value="1"/>
</dbReference>
<evidence type="ECO:0000313" key="6">
    <source>
        <dbReference type="EMBL" id="NDW04522.1"/>
    </source>
</evidence>
<dbReference type="SUPFAM" id="SSF56176">
    <property type="entry name" value="FAD-binding/transporter-associated domain-like"/>
    <property type="match status" value="1"/>
</dbReference>
<dbReference type="Gene3D" id="1.10.45.10">
    <property type="entry name" value="Vanillyl-alcohol Oxidase, Chain A, domain 4"/>
    <property type="match status" value="1"/>
</dbReference>
<keyword evidence="3" id="KW-0285">Flavoprotein</keyword>
<dbReference type="InterPro" id="IPR016171">
    <property type="entry name" value="Vanillyl_alc_oxidase_C-sub2"/>
</dbReference>
<sequence length="471" mass="50199">MEGAAVIEELASDAPPNEALLNRLAVLLPRAALMIGDDIDPRYQEDRRGRFSAQPRFIMRPSSTSEVAVCLAACNAFAQPLVLHGGRTGLSGGHRIHPGEAVLSLERMSDVGDVDTDAGAILASAGTPLQTVQEKADAAGYLFGVDLGARGTATIGGNIATNAGGIRVLRYGMFRAQVAGLEAVLADGTVLSNLRGLDKDNSGYDLKQLFIGSEGTLGVVTQALLKLHSKPHDTVNALLAVPSLDAAIALLKVLRVRLGSALSAFELMLPAAFDGVVEFLGVPRPFSTKAPFYVLTEAEIRQDGSELDSFTACLMEAIEAGSVEDAVISQSRREFAQLWDIRDSCAEYVRSRNNITGGDISVPVSRIGDFLKASQKAVKAIDAGTEFILFGHLGDGNLHYVISTPKGRAAIDRVYRLAAEHGGSISAEHGIGVDKKPWLHLARSEAEIAVMRRLKAAFDPNAILNRHRIFD</sequence>
<protein>
    <submittedName>
        <fullName evidence="6">FAD-binding protein</fullName>
    </submittedName>
</protein>
<dbReference type="AlphaFoldDB" id="A0A6N9T1Q3"/>
<dbReference type="InterPro" id="IPR051264">
    <property type="entry name" value="FAD-oxidored/transferase_4"/>
</dbReference>
<evidence type="ECO:0000256" key="1">
    <source>
        <dbReference type="ARBA" id="ARBA00001974"/>
    </source>
</evidence>
<dbReference type="SUPFAM" id="SSF55103">
    <property type="entry name" value="FAD-linked oxidases, C-terminal domain"/>
    <property type="match status" value="1"/>
</dbReference>
<dbReference type="Gene3D" id="3.30.70.2190">
    <property type="match status" value="1"/>
</dbReference>
<evidence type="ECO:0000256" key="2">
    <source>
        <dbReference type="ARBA" id="ARBA00008000"/>
    </source>
</evidence>
<evidence type="ECO:0000256" key="3">
    <source>
        <dbReference type="ARBA" id="ARBA00022630"/>
    </source>
</evidence>
<feature type="domain" description="FAD-binding PCMH-type" evidence="5">
    <location>
        <begin position="50"/>
        <end position="230"/>
    </location>
</feature>
<dbReference type="Proteomes" id="UP000469011">
    <property type="component" value="Unassembled WGS sequence"/>
</dbReference>
<evidence type="ECO:0000313" key="7">
    <source>
        <dbReference type="Proteomes" id="UP000469011"/>
    </source>
</evidence>
<dbReference type="PROSITE" id="PS51387">
    <property type="entry name" value="FAD_PCMH"/>
    <property type="match status" value="1"/>
</dbReference>
<comment type="similarity">
    <text evidence="2">Belongs to the FAD-binding oxidoreductase/transferase type 4 family.</text>
</comment>
<evidence type="ECO:0000256" key="4">
    <source>
        <dbReference type="ARBA" id="ARBA00022827"/>
    </source>
</evidence>
<dbReference type="PANTHER" id="PTHR43716">
    <property type="entry name" value="D-2-HYDROXYGLUTARATE DEHYDROGENASE, MITOCHONDRIAL"/>
    <property type="match status" value="1"/>
</dbReference>
<dbReference type="InterPro" id="IPR016164">
    <property type="entry name" value="FAD-linked_Oxase-like_C"/>
</dbReference>
<dbReference type="Gene3D" id="3.30.70.2740">
    <property type="match status" value="1"/>
</dbReference>
<dbReference type="Pfam" id="PF02913">
    <property type="entry name" value="FAD-oxidase_C"/>
    <property type="match status" value="1"/>
</dbReference>
<name>A0A6N9T1Q3_9HYPH</name>
<dbReference type="InterPro" id="IPR004113">
    <property type="entry name" value="FAD-bd_oxidored_4_C"/>
</dbReference>
<reference evidence="6 7" key="1">
    <citation type="submission" date="2020-01" db="EMBL/GenBank/DDBJ databases">
        <title>Jiella pacifica sp. nov.</title>
        <authorList>
            <person name="Xue Z."/>
            <person name="Zhu S."/>
            <person name="Chen J."/>
            <person name="Yang J."/>
        </authorList>
    </citation>
    <scope>NUCLEOTIDE SEQUENCE [LARGE SCALE GENOMIC DNA]</scope>
    <source>
        <strain evidence="6 7">40Bstr34</strain>
    </source>
</reference>
<dbReference type="Gene3D" id="3.30.43.10">
    <property type="entry name" value="Uridine Diphospho-n-acetylenolpyruvylglucosamine Reductase, domain 2"/>
    <property type="match status" value="1"/>
</dbReference>
<dbReference type="Pfam" id="PF01565">
    <property type="entry name" value="FAD_binding_4"/>
    <property type="match status" value="1"/>
</dbReference>
<dbReference type="InterPro" id="IPR016166">
    <property type="entry name" value="FAD-bd_PCMH"/>
</dbReference>
<organism evidence="6 7">
    <name type="scientific">Jiella pacifica</name>
    <dbReference type="NCBI Taxonomy" id="2696469"/>
    <lineage>
        <taxon>Bacteria</taxon>
        <taxon>Pseudomonadati</taxon>
        <taxon>Pseudomonadota</taxon>
        <taxon>Alphaproteobacteria</taxon>
        <taxon>Hyphomicrobiales</taxon>
        <taxon>Aurantimonadaceae</taxon>
        <taxon>Jiella</taxon>
    </lineage>
</organism>
<dbReference type="FunFam" id="1.10.45.10:FF:000001">
    <property type="entry name" value="D-lactate dehydrogenase mitochondrial"/>
    <property type="match status" value="1"/>
</dbReference>
<dbReference type="InterPro" id="IPR016169">
    <property type="entry name" value="FAD-bd_PCMH_sub2"/>
</dbReference>
<dbReference type="GO" id="GO:0003824">
    <property type="term" value="F:catalytic activity"/>
    <property type="evidence" value="ECO:0007669"/>
    <property type="project" value="InterPro"/>
</dbReference>
<dbReference type="InterPro" id="IPR006094">
    <property type="entry name" value="Oxid_FAD_bind_N"/>
</dbReference>
<evidence type="ECO:0000259" key="5">
    <source>
        <dbReference type="PROSITE" id="PS51387"/>
    </source>
</evidence>
<dbReference type="GO" id="GO:0071949">
    <property type="term" value="F:FAD binding"/>
    <property type="evidence" value="ECO:0007669"/>
    <property type="project" value="InterPro"/>
</dbReference>
<dbReference type="InterPro" id="IPR036318">
    <property type="entry name" value="FAD-bd_PCMH-like_sf"/>
</dbReference>
<keyword evidence="4" id="KW-0274">FAD</keyword>
<proteinExistence type="inferred from homology"/>
<keyword evidence="7" id="KW-1185">Reference proteome</keyword>
<comment type="caution">
    <text evidence="6">The sequence shown here is derived from an EMBL/GenBank/DDBJ whole genome shotgun (WGS) entry which is preliminary data.</text>
</comment>
<accession>A0A6N9T1Q3</accession>
<dbReference type="Gene3D" id="3.30.465.10">
    <property type="match status" value="1"/>
</dbReference>
<comment type="cofactor">
    <cofactor evidence="1">
        <name>FAD</name>
        <dbReference type="ChEBI" id="CHEBI:57692"/>
    </cofactor>
</comment>
<gene>
    <name evidence="6" type="ORF">GTK09_08790</name>
</gene>
<dbReference type="EMBL" id="JAAAMG010000005">
    <property type="protein sequence ID" value="NDW04522.1"/>
    <property type="molecule type" value="Genomic_DNA"/>
</dbReference>
<dbReference type="InterPro" id="IPR016167">
    <property type="entry name" value="FAD-bd_PCMH_sub1"/>
</dbReference>